<keyword evidence="2" id="KW-0472">Membrane</keyword>
<proteinExistence type="predicted"/>
<sequence>MSKENASLKITDIEVEDSFDFDELENKLQSELDIQLSDLDLLKEEKEKFGNVDNLGNTIMNVVWEQFTNQIAAKAGEDFIKENRGLTLDLRKEAHIQTTENFEKGKIAKHNTKIDYQQRYDDYQGRFQKDDNGEIKTRKDSRTGKDKKVLNKDARDDFDKGRDKGSTSVNKDHTVSAGEINRDPEANAHLSRDEQVAFANSEKNLNDLDSSANQSKGDSSMNDWLDSERDGKKPTERFDINEEELREQDRVAREEYEKKKQEGIQKSIETGKQSRKEEAFRITGKALRTAVMLMFTEFLKEVIGKLIKWLKSAQKNMNTLIDHIKEAISSFISKLKTHLKNAGNSVLTTIFTAIYGPIVATIKKVWTLLKQGWKSIKEAINYLNKPENKDKPIGIRLLETGKIVMAGLSAVSAILLGEAIEKGLMAIPFLAVEIPLLGSLASLIGLFAGGLTAGIIGAIAINLIDKAIEKKQITYNVGQQIEKGNEVLNTQSLLIELNSEKLANTKKNVSSSIAKRHELAKREMEQSLNSIFNEDTLNSKDNKDSFDEMEQMIKELLE</sequence>
<evidence type="ECO:0000256" key="2">
    <source>
        <dbReference type="SAM" id="Phobius"/>
    </source>
</evidence>
<dbReference type="RefSeq" id="WP_036078733.1">
    <property type="nucleotide sequence ID" value="NZ_AVCW01000005.1"/>
</dbReference>
<evidence type="ECO:0000256" key="1">
    <source>
        <dbReference type="SAM" id="MobiDB-lite"/>
    </source>
</evidence>
<keyword evidence="2" id="KW-0812">Transmembrane</keyword>
<feature type="transmembrane region" description="Helical" evidence="2">
    <location>
        <begin position="440"/>
        <end position="464"/>
    </location>
</feature>
<accession>A0ABR4XYM2</accession>
<gene>
    <name evidence="3" type="ORF">CD31_15650</name>
</gene>
<feature type="region of interest" description="Disordered" evidence="1">
    <location>
        <begin position="123"/>
        <end position="187"/>
    </location>
</feature>
<dbReference type="EMBL" id="JPVR01000077">
    <property type="protein sequence ID" value="KGR83646.1"/>
    <property type="molecule type" value="Genomic_DNA"/>
</dbReference>
<organism evidence="3 4">
    <name type="scientific">Lysinibacillus boronitolerans JCM 21713 = 10a = NBRC 103108</name>
    <dbReference type="NCBI Taxonomy" id="1294264"/>
    <lineage>
        <taxon>Bacteria</taxon>
        <taxon>Bacillati</taxon>
        <taxon>Bacillota</taxon>
        <taxon>Bacilli</taxon>
        <taxon>Bacillales</taxon>
        <taxon>Bacillaceae</taxon>
        <taxon>Lysinibacillus</taxon>
    </lineage>
</organism>
<protein>
    <submittedName>
        <fullName evidence="3">Cation diffusion facilitator family transporter</fullName>
    </submittedName>
</protein>
<comment type="caution">
    <text evidence="3">The sequence shown here is derived from an EMBL/GenBank/DDBJ whole genome shotgun (WGS) entry which is preliminary data.</text>
</comment>
<reference evidence="3 4" key="1">
    <citation type="submission" date="2014-02" db="EMBL/GenBank/DDBJ databases">
        <title>Draft genome sequence of Lysinibacillus boronitolerans NBRC 103108.</title>
        <authorList>
            <person name="Zhang F."/>
            <person name="Wang G."/>
            <person name="Zhang L."/>
        </authorList>
    </citation>
    <scope>NUCLEOTIDE SEQUENCE [LARGE SCALE GENOMIC DNA]</scope>
    <source>
        <strain evidence="3 4">NBRC 103108</strain>
    </source>
</reference>
<feature type="compositionally biased region" description="Basic and acidic residues" evidence="1">
    <location>
        <begin position="247"/>
        <end position="263"/>
    </location>
</feature>
<feature type="region of interest" description="Disordered" evidence="1">
    <location>
        <begin position="200"/>
        <end position="272"/>
    </location>
</feature>
<keyword evidence="2" id="KW-1133">Transmembrane helix</keyword>
<feature type="compositionally biased region" description="Polar residues" evidence="1">
    <location>
        <begin position="201"/>
        <end position="222"/>
    </location>
</feature>
<name>A0ABR4XYM2_9BACI</name>
<evidence type="ECO:0000313" key="4">
    <source>
        <dbReference type="Proteomes" id="UP000030487"/>
    </source>
</evidence>
<feature type="compositionally biased region" description="Basic and acidic residues" evidence="1">
    <location>
        <begin position="226"/>
        <end position="240"/>
    </location>
</feature>
<dbReference type="Proteomes" id="UP000030487">
    <property type="component" value="Unassembled WGS sequence"/>
</dbReference>
<keyword evidence="4" id="KW-1185">Reference proteome</keyword>
<evidence type="ECO:0000313" key="3">
    <source>
        <dbReference type="EMBL" id="KGR83646.1"/>
    </source>
</evidence>